<keyword evidence="3" id="KW-0847">Vitamin C</keyword>
<dbReference type="GO" id="GO:0046872">
    <property type="term" value="F:metal ion binding"/>
    <property type="evidence" value="ECO:0007669"/>
    <property type="project" value="UniProtKB-KW"/>
</dbReference>
<dbReference type="EMBL" id="JALLBG020000228">
    <property type="protein sequence ID" value="KAL3758591.1"/>
    <property type="molecule type" value="Genomic_DNA"/>
</dbReference>
<evidence type="ECO:0000313" key="10">
    <source>
        <dbReference type="Proteomes" id="UP001530293"/>
    </source>
</evidence>
<evidence type="ECO:0000313" key="9">
    <source>
        <dbReference type="EMBL" id="KAL3758591.1"/>
    </source>
</evidence>
<dbReference type="InterPro" id="IPR005123">
    <property type="entry name" value="Oxoglu/Fe-dep_dioxygenase_dom"/>
</dbReference>
<reference evidence="9 10" key="1">
    <citation type="submission" date="2024-10" db="EMBL/GenBank/DDBJ databases">
        <title>Updated reference genomes for cyclostephanoid diatoms.</title>
        <authorList>
            <person name="Roberts W.R."/>
            <person name="Alverson A.J."/>
        </authorList>
    </citation>
    <scope>NUCLEOTIDE SEQUENCE [LARGE SCALE GENOMIC DNA]</scope>
    <source>
        <strain evidence="9 10">AJA232-27</strain>
    </source>
</reference>
<evidence type="ECO:0000256" key="2">
    <source>
        <dbReference type="ARBA" id="ARBA00022723"/>
    </source>
</evidence>
<evidence type="ECO:0000256" key="6">
    <source>
        <dbReference type="ARBA" id="ARBA00023004"/>
    </source>
</evidence>
<feature type="compositionally biased region" description="Low complexity" evidence="7">
    <location>
        <begin position="20"/>
        <end position="31"/>
    </location>
</feature>
<feature type="region of interest" description="Disordered" evidence="7">
    <location>
        <begin position="67"/>
        <end position="86"/>
    </location>
</feature>
<dbReference type="InterPro" id="IPR006620">
    <property type="entry name" value="Pro_4_hyd_alph"/>
</dbReference>
<evidence type="ECO:0000256" key="5">
    <source>
        <dbReference type="ARBA" id="ARBA00023002"/>
    </source>
</evidence>
<protein>
    <recommendedName>
        <fullName evidence="8">Fe2OG dioxygenase domain-containing protein</fullName>
    </recommendedName>
</protein>
<sequence length="499" mass="55933">MRKRFILSIAILTNSNTVQSMSSVNNHSSKSATEERMNSPPAQTGDASAGEVDDDVVGDSNVVGGGAINEKPRYYRPTDNTTDSGSGFGKSSFDGWNPSSNLAHMLHALVGLERYPNYLGRFQYLSDIELLENALESRLSDVRRQRSEIIQRRKGIQQLVKRYTLSMTEFVGFNDDSPCALWRDHPILSPPQTWIELRDKKMLSDHAFRVAHLSTASMKKARNAKGDKSTKAGTSMSMRHESVALHPVRDIIDGKVQIHLRQSLLEEFVCQEMFDVYSFPLLTAEFCSLLRTTLRDLSTLAESDEFAHLQLGRRPIDLDTIGLGWITDLLFHMFIHPISRHLFATTEKLANHGGAVDNTAIESRILDWRQGYVAGYSAKPMERNGAQRNFLVPHTDDSEVTLNCCLGEESFVGGDVEFHGLRGTPEEGMLVGTARRPNVGTALLHSGRHLHSVSNVMSGDRYALIIWSRSWGNLRSSTCPCCWMNRRQDTTCICGKRWN</sequence>
<evidence type="ECO:0000256" key="1">
    <source>
        <dbReference type="ARBA" id="ARBA00001961"/>
    </source>
</evidence>
<dbReference type="PROSITE" id="PS51471">
    <property type="entry name" value="FE2OG_OXY"/>
    <property type="match status" value="1"/>
</dbReference>
<organism evidence="9 10">
    <name type="scientific">Discostella pseudostelligera</name>
    <dbReference type="NCBI Taxonomy" id="259834"/>
    <lineage>
        <taxon>Eukaryota</taxon>
        <taxon>Sar</taxon>
        <taxon>Stramenopiles</taxon>
        <taxon>Ochrophyta</taxon>
        <taxon>Bacillariophyta</taxon>
        <taxon>Coscinodiscophyceae</taxon>
        <taxon>Thalassiosirophycidae</taxon>
        <taxon>Stephanodiscales</taxon>
        <taxon>Stephanodiscaceae</taxon>
        <taxon>Discostella</taxon>
    </lineage>
</organism>
<dbReference type="AlphaFoldDB" id="A0ABD3M779"/>
<dbReference type="GO" id="GO:0031418">
    <property type="term" value="F:L-ascorbic acid binding"/>
    <property type="evidence" value="ECO:0007669"/>
    <property type="project" value="UniProtKB-KW"/>
</dbReference>
<comment type="cofactor">
    <cofactor evidence="1">
        <name>L-ascorbate</name>
        <dbReference type="ChEBI" id="CHEBI:38290"/>
    </cofactor>
</comment>
<evidence type="ECO:0000256" key="4">
    <source>
        <dbReference type="ARBA" id="ARBA00022964"/>
    </source>
</evidence>
<evidence type="ECO:0000256" key="3">
    <source>
        <dbReference type="ARBA" id="ARBA00022896"/>
    </source>
</evidence>
<accession>A0ABD3M779</accession>
<dbReference type="PANTHER" id="PTHR24014:SF4">
    <property type="entry name" value="2-OXOGLUTARATE AND IRON-DEPENDENT OXYGENASE DOMAIN-CONTAINING PROTEIN 2"/>
    <property type="match status" value="1"/>
</dbReference>
<keyword evidence="5" id="KW-0560">Oxidoreductase</keyword>
<keyword evidence="6" id="KW-0408">Iron</keyword>
<feature type="region of interest" description="Disordered" evidence="7">
    <location>
        <begin position="20"/>
        <end position="56"/>
    </location>
</feature>
<proteinExistence type="predicted"/>
<gene>
    <name evidence="9" type="ORF">ACHAWU_008345</name>
</gene>
<keyword evidence="2" id="KW-0479">Metal-binding</keyword>
<dbReference type="SMART" id="SM00702">
    <property type="entry name" value="P4Hc"/>
    <property type="match status" value="1"/>
</dbReference>
<dbReference type="PANTHER" id="PTHR24014">
    <property type="entry name" value="2-OXOGLUTARATE AND IRON-DEPENDENT OXYGENASE DOMAIN-CONTAINING PROTEIN 2"/>
    <property type="match status" value="1"/>
</dbReference>
<name>A0ABD3M779_9STRA</name>
<evidence type="ECO:0000259" key="8">
    <source>
        <dbReference type="PROSITE" id="PS51471"/>
    </source>
</evidence>
<comment type="caution">
    <text evidence="9">The sequence shown here is derived from an EMBL/GenBank/DDBJ whole genome shotgun (WGS) entry which is preliminary data.</text>
</comment>
<keyword evidence="10" id="KW-1185">Reference proteome</keyword>
<keyword evidence="4" id="KW-0223">Dioxygenase</keyword>
<dbReference type="Gene3D" id="2.60.120.620">
    <property type="entry name" value="q2cbj1_9rhob like domain"/>
    <property type="match status" value="1"/>
</dbReference>
<dbReference type="GO" id="GO:0051213">
    <property type="term" value="F:dioxygenase activity"/>
    <property type="evidence" value="ECO:0007669"/>
    <property type="project" value="UniProtKB-KW"/>
</dbReference>
<dbReference type="Proteomes" id="UP001530293">
    <property type="component" value="Unassembled WGS sequence"/>
</dbReference>
<evidence type="ECO:0000256" key="7">
    <source>
        <dbReference type="SAM" id="MobiDB-lite"/>
    </source>
</evidence>
<feature type="domain" description="Fe2OG dioxygenase" evidence="8">
    <location>
        <begin position="365"/>
        <end position="470"/>
    </location>
</feature>